<dbReference type="Proteomes" id="UP000295729">
    <property type="component" value="Unassembled WGS sequence"/>
</dbReference>
<feature type="chain" id="PRO_5020921240" description="Outer membrane protein with beta-barrel domain" evidence="1">
    <location>
        <begin position="21"/>
        <end position="229"/>
    </location>
</feature>
<comment type="caution">
    <text evidence="2">The sequence shown here is derived from an EMBL/GenBank/DDBJ whole genome shotgun (WGS) entry which is preliminary data.</text>
</comment>
<feature type="signal peptide" evidence="1">
    <location>
        <begin position="1"/>
        <end position="20"/>
    </location>
</feature>
<accession>A0A4R6XEK0</accession>
<evidence type="ECO:0008006" key="4">
    <source>
        <dbReference type="Google" id="ProtNLM"/>
    </source>
</evidence>
<dbReference type="AlphaFoldDB" id="A0A4R6XEK0"/>
<name>A0A4R6XEK0_9GAMM</name>
<organism evidence="2 3">
    <name type="scientific">Marinomonas communis</name>
    <dbReference type="NCBI Taxonomy" id="28254"/>
    <lineage>
        <taxon>Bacteria</taxon>
        <taxon>Pseudomonadati</taxon>
        <taxon>Pseudomonadota</taxon>
        <taxon>Gammaproteobacteria</taxon>
        <taxon>Oceanospirillales</taxon>
        <taxon>Oceanospirillaceae</taxon>
        <taxon>Marinomonas</taxon>
    </lineage>
</organism>
<proteinExistence type="predicted"/>
<sequence length="229" mass="26377">MKHLYFAALLGGALVSTAHADGELPNFELALGGGIAKTEPAFNIDLTINIPITERFSSQINLDSDYVFNDTVYEDYSMSEFNAIGFYRRDDWRLGVGLGLLEKKSRDDSFTTERVGIARFLASYYWQDVTLDWQYANYNDEFDRAVSMELGAIWYPDAIRRIALYAEDQVKGTGWRLESFIQPEKRRNQLAYGAILRTGEGDSFPYVGLEVRYFFDRTMTVKQRDRSFH</sequence>
<keyword evidence="1" id="KW-0732">Signal</keyword>
<reference evidence="2 3" key="1">
    <citation type="submission" date="2019-03" db="EMBL/GenBank/DDBJ databases">
        <title>Genomic Encyclopedia of Type Strains, Phase IV (KMG-IV): sequencing the most valuable type-strain genomes for metagenomic binning, comparative biology and taxonomic classification.</title>
        <authorList>
            <person name="Goeker M."/>
        </authorList>
    </citation>
    <scope>NUCLEOTIDE SEQUENCE [LARGE SCALE GENOMIC DNA]</scope>
    <source>
        <strain evidence="2 3">DSM 5604</strain>
    </source>
</reference>
<evidence type="ECO:0000256" key="1">
    <source>
        <dbReference type="SAM" id="SignalP"/>
    </source>
</evidence>
<gene>
    <name evidence="2" type="ORF">C8D85_1061</name>
</gene>
<evidence type="ECO:0000313" key="3">
    <source>
        <dbReference type="Proteomes" id="UP000295729"/>
    </source>
</evidence>
<dbReference type="EMBL" id="SNZA01000001">
    <property type="protein sequence ID" value="TDR15687.1"/>
    <property type="molecule type" value="Genomic_DNA"/>
</dbReference>
<dbReference type="SUPFAM" id="SSF56935">
    <property type="entry name" value="Porins"/>
    <property type="match status" value="1"/>
</dbReference>
<evidence type="ECO:0000313" key="2">
    <source>
        <dbReference type="EMBL" id="TDR15687.1"/>
    </source>
</evidence>
<keyword evidence="3" id="KW-1185">Reference proteome</keyword>
<protein>
    <recommendedName>
        <fullName evidence="4">Outer membrane protein with beta-barrel domain</fullName>
    </recommendedName>
</protein>